<sequence>MSTRVTADMAVSLDLVGAGRDQSLEHPFGPRVGERLHQTWMFDHRDEHAEEIAAITHARAYVMGRHMFGPDRGRWDLSWTGWWGPEPPYHGPVFVLGREPRDPVEMDGGTTFHFVTDGIEAAVRRAVDAADGGEVSIAGGVTTLNAALAAGLVDELRLHVVPFTVGEGLRVFDGVDDLRLEPVASRATPHVTHLTWRRPAQ</sequence>
<keyword evidence="3" id="KW-1185">Reference proteome</keyword>
<name>A0A4P7GLG0_9ACTN</name>
<dbReference type="GO" id="GO:0009231">
    <property type="term" value="P:riboflavin biosynthetic process"/>
    <property type="evidence" value="ECO:0007669"/>
    <property type="project" value="InterPro"/>
</dbReference>
<organism evidence="2 3">
    <name type="scientific">Nocardioides euryhalodurans</name>
    <dbReference type="NCBI Taxonomy" id="2518370"/>
    <lineage>
        <taxon>Bacteria</taxon>
        <taxon>Bacillati</taxon>
        <taxon>Actinomycetota</taxon>
        <taxon>Actinomycetes</taxon>
        <taxon>Propionibacteriales</taxon>
        <taxon>Nocardioidaceae</taxon>
        <taxon>Nocardioides</taxon>
    </lineage>
</organism>
<reference evidence="2 3" key="1">
    <citation type="submission" date="2019-03" db="EMBL/GenBank/DDBJ databases">
        <title>Three New Species of Nocardioides, Nocardioides euryhalodurans sp. nov., Nocardioides seonyuensis sp. nov. and Nocardioides eburneoflavus sp. nov., Iolated from Soil.</title>
        <authorList>
            <person name="Roh S.G."/>
            <person name="Lee C."/>
            <person name="Kim M.-K."/>
            <person name="Kim S.B."/>
        </authorList>
    </citation>
    <scope>NUCLEOTIDE SEQUENCE [LARGE SCALE GENOMIC DNA]</scope>
    <source>
        <strain evidence="2 3">MMS17-SY117</strain>
    </source>
</reference>
<dbReference type="Proteomes" id="UP000294894">
    <property type="component" value="Chromosome"/>
</dbReference>
<gene>
    <name evidence="2" type="ORF">EXE57_12200</name>
</gene>
<dbReference type="GO" id="GO:0008703">
    <property type="term" value="F:5-amino-6-(5-phosphoribosylamino)uracil reductase activity"/>
    <property type="evidence" value="ECO:0007669"/>
    <property type="project" value="InterPro"/>
</dbReference>
<dbReference type="SUPFAM" id="SSF53597">
    <property type="entry name" value="Dihydrofolate reductase-like"/>
    <property type="match status" value="1"/>
</dbReference>
<dbReference type="OrthoDB" id="2313602at2"/>
<dbReference type="EMBL" id="CP038267">
    <property type="protein sequence ID" value="QBR92945.1"/>
    <property type="molecule type" value="Genomic_DNA"/>
</dbReference>
<dbReference type="RefSeq" id="WP_135077866.1">
    <property type="nucleotide sequence ID" value="NZ_CP038267.1"/>
</dbReference>
<dbReference type="KEGG" id="noy:EXE57_12200"/>
<dbReference type="AlphaFoldDB" id="A0A4P7GLG0"/>
<dbReference type="InterPro" id="IPR024072">
    <property type="entry name" value="DHFR-like_dom_sf"/>
</dbReference>
<evidence type="ECO:0000313" key="2">
    <source>
        <dbReference type="EMBL" id="QBR92945.1"/>
    </source>
</evidence>
<evidence type="ECO:0000259" key="1">
    <source>
        <dbReference type="Pfam" id="PF01872"/>
    </source>
</evidence>
<accession>A0A4P7GLG0</accession>
<feature type="domain" description="Bacterial bifunctional deaminase-reductase C-terminal" evidence="1">
    <location>
        <begin position="5"/>
        <end position="192"/>
    </location>
</feature>
<dbReference type="Gene3D" id="3.40.430.10">
    <property type="entry name" value="Dihydrofolate Reductase, subunit A"/>
    <property type="match status" value="1"/>
</dbReference>
<dbReference type="InterPro" id="IPR002734">
    <property type="entry name" value="RibDG_C"/>
</dbReference>
<proteinExistence type="predicted"/>
<evidence type="ECO:0000313" key="3">
    <source>
        <dbReference type="Proteomes" id="UP000294894"/>
    </source>
</evidence>
<protein>
    <submittedName>
        <fullName evidence="2">Dihydrofolate reductase</fullName>
    </submittedName>
</protein>
<dbReference type="Pfam" id="PF01872">
    <property type="entry name" value="RibD_C"/>
    <property type="match status" value="1"/>
</dbReference>